<evidence type="ECO:0000313" key="3">
    <source>
        <dbReference type="Proteomes" id="UP000244201"/>
    </source>
</evidence>
<feature type="transmembrane region" description="Helical" evidence="1">
    <location>
        <begin position="452"/>
        <end position="476"/>
    </location>
</feature>
<keyword evidence="1" id="KW-0812">Transmembrane</keyword>
<reference evidence="2 3" key="1">
    <citation type="submission" date="2018-01" db="EMBL/GenBank/DDBJ databases">
        <title>Complete genome sequence of Streptomyces lunaelactis MM109T, a Ferroverdin A producer isolated from cave moonmilk deposits.</title>
        <authorList>
            <person name="Naome A."/>
            <person name="Martinet L."/>
            <person name="Maciejewska M."/>
            <person name="Anderssen S."/>
            <person name="Adam D."/>
            <person name="Tenconi E."/>
            <person name="Deflandre B."/>
            <person name="Arguelles-Arias A."/>
            <person name="Calusinska M."/>
            <person name="Copieters W."/>
            <person name="Karim L."/>
            <person name="Hanikenne M."/>
            <person name="Baurain D."/>
            <person name="van Wezel G."/>
            <person name="Smargiasso N."/>
            <person name="de Pauw E."/>
            <person name="Delfosse P."/>
            <person name="Rigali S."/>
        </authorList>
    </citation>
    <scope>NUCLEOTIDE SEQUENCE [LARGE SCALE GENOMIC DNA]</scope>
    <source>
        <strain evidence="2 3">MM109</strain>
    </source>
</reference>
<evidence type="ECO:0000256" key="1">
    <source>
        <dbReference type="SAM" id="Phobius"/>
    </source>
</evidence>
<keyword evidence="1" id="KW-0472">Membrane</keyword>
<gene>
    <name evidence="2" type="ORF">SLUN_01115</name>
</gene>
<feature type="transmembrane region" description="Helical" evidence="1">
    <location>
        <begin position="192"/>
        <end position="211"/>
    </location>
</feature>
<dbReference type="AlphaFoldDB" id="A0A2R4SW26"/>
<feature type="transmembrane region" description="Helical" evidence="1">
    <location>
        <begin position="482"/>
        <end position="502"/>
    </location>
</feature>
<feature type="transmembrane region" description="Helical" evidence="1">
    <location>
        <begin position="241"/>
        <end position="260"/>
    </location>
</feature>
<keyword evidence="3" id="KW-1185">Reference proteome</keyword>
<dbReference type="Proteomes" id="UP000244201">
    <property type="component" value="Chromosome"/>
</dbReference>
<feature type="transmembrane region" description="Helical" evidence="1">
    <location>
        <begin position="77"/>
        <end position="95"/>
    </location>
</feature>
<dbReference type="EMBL" id="CP026304">
    <property type="protein sequence ID" value="AVZ71058.1"/>
    <property type="molecule type" value="Genomic_DNA"/>
</dbReference>
<feature type="transmembrane region" description="Helical" evidence="1">
    <location>
        <begin position="49"/>
        <end position="71"/>
    </location>
</feature>
<evidence type="ECO:0000313" key="2">
    <source>
        <dbReference type="EMBL" id="AVZ71058.1"/>
    </source>
</evidence>
<proteinExistence type="predicted"/>
<feature type="transmembrane region" description="Helical" evidence="1">
    <location>
        <begin position="135"/>
        <end position="155"/>
    </location>
</feature>
<protein>
    <submittedName>
        <fullName evidence="2">Uncharacterized protein</fullName>
    </submittedName>
</protein>
<name>A0A2R4SW26_9ACTN</name>
<feature type="transmembrane region" description="Helical" evidence="1">
    <location>
        <begin position="280"/>
        <end position="298"/>
    </location>
</feature>
<feature type="transmembrane region" description="Helical" evidence="1">
    <location>
        <begin position="12"/>
        <end position="37"/>
    </location>
</feature>
<feature type="transmembrane region" description="Helical" evidence="1">
    <location>
        <begin position="167"/>
        <end position="186"/>
    </location>
</feature>
<dbReference type="KEGG" id="slk:SLUN_01115"/>
<accession>A0A2R4SW26</accession>
<feature type="transmembrane region" description="Helical" evidence="1">
    <location>
        <begin position="107"/>
        <end position="129"/>
    </location>
</feature>
<sequence>MRSLPDGSIGLLALGLMAAATGAAASGYAVLHVGLALTAPRTSGLRKGVIFEVLAGFSEVGLVWLAVVFAVDGRPGPAWLAGGVALVVLVFWTGLVIRDSRMEDHELAVVVVGVALSGAAFGWLFVRLAADDQPLVAGLIAGPATLGLITLTYRLCGADDLDGWPGWGLTLLFTAGLGAAAAKLAVDGHSVAAGLVGGLWLIGILVGLWMLDSWPDLTWSRGLRRSGPEPIGPPPGGMVPLWARAAGLVVPLGSVVWAVLDSAGRPGTGFADVLVGVAELAIAVAVLLMLQGLVLGWLRPGCVPRLVEAAAHYVRRREPARHAPYRDSEWSERERYLREHERYLRERELDAQSPHDGEREALHRERARFEQERSWRDQEQIRVEFDRYRPAARATGILSRLVRPFSPAAGNEAAVEAALTTGLVVDRVWPRIELVASLEVKREAHRRSRDVALLRVTAASAVCTGLSWVFAAGVVARSQPGGGGLAMLFIGPFLIALAALALGRRRIVEAYEHRVSAVEVYRFDLAEAVRLPPPGSNAELITLSDVLEGHGGYDRPLVWSGAAETAAAVEVSAVSRESLVSEVSERVLREVCEVLRDEHEALAQRLTPGRLGKKDLGRLAQEVAQHTSKSVGERLGRQVADLQESSVQELRQALREGIEESVIGPPLANFTGYFALQLDTGHGHAADGAADTRPTGGAAYGTAVVASPGQRFGLVLFVVRDPRARGAASTQQTAPDRQFFALEPVHVEGGRDVPTVDFEAMVDSPTLTPSPQRQTLRTQKEAQTVFRFQMPDEEGRHEVWFQLYQSGRLLQVIAVSIAVRAAAPADIGEVSG</sequence>
<keyword evidence="1" id="KW-1133">Transmembrane helix</keyword>
<organism evidence="2 3">
    <name type="scientific">Streptomyces lunaelactis</name>
    <dbReference type="NCBI Taxonomy" id="1535768"/>
    <lineage>
        <taxon>Bacteria</taxon>
        <taxon>Bacillati</taxon>
        <taxon>Actinomycetota</taxon>
        <taxon>Actinomycetes</taxon>
        <taxon>Kitasatosporales</taxon>
        <taxon>Streptomycetaceae</taxon>
        <taxon>Streptomyces</taxon>
    </lineage>
</organism>